<sequence length="224" mass="25084">MKDKQASAPAPKGGIPVISPVLHFFSMPILVLWRRRFGYAYLRPKSVFLASIFASTLFAWMAWHEPAWQPRYLPLAGFLVLFSMLYLVHLGASITANVAGRGEHDQFSGHSHLLSLIPAGRRHEYESMVHTIVEPLLTAIGAWLLSPTLLGTGLFIFSIALALKELVRSWQSLRLKKRFRDNLNDASETMDATQPAALKPISATGRTQRERFPRNCSEQSDVDA</sequence>
<protein>
    <submittedName>
        <fullName evidence="3">Uncharacterized protein</fullName>
    </submittedName>
</protein>
<feature type="transmembrane region" description="Helical" evidence="2">
    <location>
        <begin position="15"/>
        <end position="34"/>
    </location>
</feature>
<evidence type="ECO:0000256" key="1">
    <source>
        <dbReference type="SAM" id="MobiDB-lite"/>
    </source>
</evidence>
<organism evidence="3 4">
    <name type="scientific">Luteolibacter ambystomatis</name>
    <dbReference type="NCBI Taxonomy" id="2824561"/>
    <lineage>
        <taxon>Bacteria</taxon>
        <taxon>Pseudomonadati</taxon>
        <taxon>Verrucomicrobiota</taxon>
        <taxon>Verrucomicrobiia</taxon>
        <taxon>Verrucomicrobiales</taxon>
        <taxon>Verrucomicrobiaceae</taxon>
        <taxon>Luteolibacter</taxon>
    </lineage>
</organism>
<keyword evidence="2" id="KW-0812">Transmembrane</keyword>
<evidence type="ECO:0000313" key="4">
    <source>
        <dbReference type="Proteomes" id="UP000676169"/>
    </source>
</evidence>
<dbReference type="Proteomes" id="UP000676169">
    <property type="component" value="Chromosome"/>
</dbReference>
<keyword evidence="2" id="KW-0472">Membrane</keyword>
<dbReference type="AlphaFoldDB" id="A0A975J1D6"/>
<dbReference type="KEGG" id="lamb:KBB96_04965"/>
<feature type="transmembrane region" description="Helical" evidence="2">
    <location>
        <begin position="46"/>
        <end position="63"/>
    </location>
</feature>
<keyword evidence="4" id="KW-1185">Reference proteome</keyword>
<feature type="region of interest" description="Disordered" evidence="1">
    <location>
        <begin position="190"/>
        <end position="224"/>
    </location>
</feature>
<evidence type="ECO:0000256" key="2">
    <source>
        <dbReference type="SAM" id="Phobius"/>
    </source>
</evidence>
<accession>A0A975J1D6</accession>
<reference evidence="3" key="1">
    <citation type="submission" date="2021-04" db="EMBL/GenBank/DDBJ databases">
        <title>Luteolibacter sp. 32A isolated from the skin of an Anderson's salamander (Ambystoma andersonii).</title>
        <authorList>
            <person name="Spergser J."/>
            <person name="Busse H.-J."/>
        </authorList>
    </citation>
    <scope>NUCLEOTIDE SEQUENCE</scope>
    <source>
        <strain evidence="3">32A</strain>
    </source>
</reference>
<feature type="transmembrane region" description="Helical" evidence="2">
    <location>
        <begin position="75"/>
        <end position="99"/>
    </location>
</feature>
<dbReference type="EMBL" id="CP073100">
    <property type="protein sequence ID" value="QUE52243.1"/>
    <property type="molecule type" value="Genomic_DNA"/>
</dbReference>
<feature type="transmembrane region" description="Helical" evidence="2">
    <location>
        <begin position="150"/>
        <end position="167"/>
    </location>
</feature>
<dbReference type="RefSeq" id="WP_211632999.1">
    <property type="nucleotide sequence ID" value="NZ_CP073100.1"/>
</dbReference>
<gene>
    <name evidence="3" type="ORF">KBB96_04965</name>
</gene>
<keyword evidence="2" id="KW-1133">Transmembrane helix</keyword>
<proteinExistence type="predicted"/>
<name>A0A975J1D6_9BACT</name>
<evidence type="ECO:0000313" key="3">
    <source>
        <dbReference type="EMBL" id="QUE52243.1"/>
    </source>
</evidence>